<evidence type="ECO:0000313" key="3">
    <source>
        <dbReference type="Proteomes" id="UP000198972"/>
    </source>
</evidence>
<feature type="domain" description="DJ-1/PfpI" evidence="1">
    <location>
        <begin position="4"/>
        <end position="91"/>
    </location>
</feature>
<dbReference type="Pfam" id="PF01965">
    <property type="entry name" value="DJ-1_PfpI"/>
    <property type="match status" value="1"/>
</dbReference>
<gene>
    <name evidence="2" type="ORF">SAMN04488542_103157</name>
</gene>
<dbReference type="InterPro" id="IPR002818">
    <property type="entry name" value="DJ-1/PfpI"/>
</dbReference>
<protein>
    <submittedName>
        <fullName evidence="2">DJ-1/PfpI family protein</fullName>
    </submittedName>
</protein>
<name>A0A1G7GQN6_9BACL</name>
<dbReference type="Proteomes" id="UP000198972">
    <property type="component" value="Unassembled WGS sequence"/>
</dbReference>
<accession>A0A1G7GQN6</accession>
<keyword evidence="3" id="KW-1185">Reference proteome</keyword>
<dbReference type="EMBL" id="FNBG01000003">
    <property type="protein sequence ID" value="SDE90434.1"/>
    <property type="molecule type" value="Genomic_DNA"/>
</dbReference>
<sequence>MEQKNNAVLPVVDHAVKRHIPVGAICNAVNFMAENKYLDKIKHSGNTLDFMKSQAPHYNGEQNFIEKQAVCDSNIITANGSAALEFAKEILLLLKAKSENTVLDWYKLHKSGYYHE</sequence>
<evidence type="ECO:0000259" key="1">
    <source>
        <dbReference type="Pfam" id="PF01965"/>
    </source>
</evidence>
<reference evidence="2 3" key="1">
    <citation type="submission" date="2016-10" db="EMBL/GenBank/DDBJ databases">
        <authorList>
            <person name="de Groot N.N."/>
        </authorList>
    </citation>
    <scope>NUCLEOTIDE SEQUENCE [LARGE SCALE GENOMIC DNA]</scope>
    <source>
        <strain evidence="2 3">DSM 28129</strain>
    </source>
</reference>
<dbReference type="Gene3D" id="3.40.50.880">
    <property type="match status" value="1"/>
</dbReference>
<dbReference type="InterPro" id="IPR029062">
    <property type="entry name" value="Class_I_gatase-like"/>
</dbReference>
<dbReference type="SUPFAM" id="SSF52317">
    <property type="entry name" value="Class I glutamine amidotransferase-like"/>
    <property type="match status" value="1"/>
</dbReference>
<dbReference type="AlphaFoldDB" id="A0A1G7GQN6"/>
<proteinExistence type="predicted"/>
<organism evidence="2 3">
    <name type="scientific">Fontibacillus panacisegetis</name>
    <dbReference type="NCBI Taxonomy" id="670482"/>
    <lineage>
        <taxon>Bacteria</taxon>
        <taxon>Bacillati</taxon>
        <taxon>Bacillota</taxon>
        <taxon>Bacilli</taxon>
        <taxon>Bacillales</taxon>
        <taxon>Paenibacillaceae</taxon>
        <taxon>Fontibacillus</taxon>
    </lineage>
</organism>
<dbReference type="STRING" id="670482.SAMN04488542_103157"/>
<evidence type="ECO:0000313" key="2">
    <source>
        <dbReference type="EMBL" id="SDE90434.1"/>
    </source>
</evidence>
<dbReference type="RefSeq" id="WP_217640030.1">
    <property type="nucleotide sequence ID" value="NZ_FNBG01000003.1"/>
</dbReference>